<keyword evidence="3" id="KW-0812">Transmembrane</keyword>
<dbReference type="InterPro" id="IPR036465">
    <property type="entry name" value="vWFA_dom_sf"/>
</dbReference>
<dbReference type="EMBL" id="JAULBC010000001">
    <property type="protein sequence ID" value="MEX6686965.1"/>
    <property type="molecule type" value="Genomic_DNA"/>
</dbReference>
<feature type="transmembrane region" description="Helical" evidence="3">
    <location>
        <begin position="23"/>
        <end position="40"/>
    </location>
</feature>
<sequence length="581" mass="65417">MFDDIKNIITHIDWQQFHFLRPLILWLFLPLAAIVLLLVLSNKEKSKWKMAVQKKLRPFMFTRGSKTAIILPLLAFVFGSSFVIVGAAGPTWKKKDIPGEKIQAVVLIALNLSRSMDATDIQPSRLQRAKFKVSDFLDANPRARAGLVAYAGTAHPVLPFTSDYKLIKHHAQSLENRVMPVQGTNMEVLINVIDTLMRGVLAPSTVLLMTDEIDQDDATLITNYVRGSIHKIEILLFNTPAGASVPGHRGAVSKQDAGVIQNLSQDTSIHITPLTLDKSDVSGIAKRIGDKLVFEKDTKQDDKDWDDMGWLLVIPALVITAFWFRRGWVIQWCWLGLICVTFSSCGVDSKEADWWYTKDYQGQKLYNQGKYAEAAERFADDKHKAVAYFKAGNYSAAADLFELDTSAAGNYNRGLALAKLGRYDEAVAAFDKAIDLDGSLKDRASKNIVRAKQQIDKIDSVNRFTKNDIGKGKTLKENKKKKEPYKEEKHNPQEGSLSNETQVKQLPHSGERSTETVATNIRKAKESETPGKNMQHDKHESLSNNILLRKASADPAEFLHKRFVLQEKRYYKHVSKSKHPW</sequence>
<keyword evidence="3" id="KW-0472">Membrane</keyword>
<dbReference type="SUPFAM" id="SSF53300">
    <property type="entry name" value="vWA-like"/>
    <property type="match status" value="1"/>
</dbReference>
<feature type="transmembrane region" description="Helical" evidence="3">
    <location>
        <begin position="67"/>
        <end position="88"/>
    </location>
</feature>
<feature type="region of interest" description="Disordered" evidence="2">
    <location>
        <begin position="468"/>
        <end position="517"/>
    </location>
</feature>
<evidence type="ECO:0000256" key="1">
    <source>
        <dbReference type="PROSITE-ProRule" id="PRU00339"/>
    </source>
</evidence>
<dbReference type="SMART" id="SM00028">
    <property type="entry name" value="TPR"/>
    <property type="match status" value="1"/>
</dbReference>
<keyword evidence="1" id="KW-0802">TPR repeat</keyword>
<dbReference type="Gene3D" id="1.25.40.10">
    <property type="entry name" value="Tetratricopeptide repeat domain"/>
    <property type="match status" value="1"/>
</dbReference>
<dbReference type="SUPFAM" id="SSF48452">
    <property type="entry name" value="TPR-like"/>
    <property type="match status" value="1"/>
</dbReference>
<keyword evidence="6" id="KW-1185">Reference proteome</keyword>
<dbReference type="InterPro" id="IPR002035">
    <property type="entry name" value="VWF_A"/>
</dbReference>
<feature type="compositionally biased region" description="Polar residues" evidence="2">
    <location>
        <begin position="493"/>
        <end position="504"/>
    </location>
</feature>
<keyword evidence="3" id="KW-1133">Transmembrane helix</keyword>
<feature type="repeat" description="TPR" evidence="1">
    <location>
        <begin position="407"/>
        <end position="440"/>
    </location>
</feature>
<feature type="compositionally biased region" description="Basic and acidic residues" evidence="2">
    <location>
        <begin position="468"/>
        <end position="477"/>
    </location>
</feature>
<dbReference type="PANTHER" id="PTHR22550:SF14">
    <property type="entry name" value="VWFA DOMAIN-CONTAINING PROTEIN"/>
    <property type="match status" value="1"/>
</dbReference>
<evidence type="ECO:0000256" key="2">
    <source>
        <dbReference type="SAM" id="MobiDB-lite"/>
    </source>
</evidence>
<evidence type="ECO:0000256" key="3">
    <source>
        <dbReference type="SAM" id="Phobius"/>
    </source>
</evidence>
<dbReference type="PANTHER" id="PTHR22550">
    <property type="entry name" value="SPORE GERMINATION PROTEIN"/>
    <property type="match status" value="1"/>
</dbReference>
<dbReference type="PROSITE" id="PS50005">
    <property type="entry name" value="TPR"/>
    <property type="match status" value="1"/>
</dbReference>
<dbReference type="InterPro" id="IPR011990">
    <property type="entry name" value="TPR-like_helical_dom_sf"/>
</dbReference>
<dbReference type="PROSITE" id="PS50293">
    <property type="entry name" value="TPR_REGION"/>
    <property type="match status" value="1"/>
</dbReference>
<dbReference type="Pfam" id="PF00515">
    <property type="entry name" value="TPR_1"/>
    <property type="match status" value="1"/>
</dbReference>
<organism evidence="5 6">
    <name type="scientific">Danxiaibacter flavus</name>
    <dbReference type="NCBI Taxonomy" id="3049108"/>
    <lineage>
        <taxon>Bacteria</taxon>
        <taxon>Pseudomonadati</taxon>
        <taxon>Bacteroidota</taxon>
        <taxon>Chitinophagia</taxon>
        <taxon>Chitinophagales</taxon>
        <taxon>Chitinophagaceae</taxon>
        <taxon>Danxiaibacter</taxon>
    </lineage>
</organism>
<dbReference type="Gene3D" id="3.40.50.410">
    <property type="entry name" value="von Willebrand factor, type A domain"/>
    <property type="match status" value="1"/>
</dbReference>
<dbReference type="InterPro" id="IPR019734">
    <property type="entry name" value="TPR_rpt"/>
</dbReference>
<evidence type="ECO:0000313" key="5">
    <source>
        <dbReference type="EMBL" id="MEX6686965.1"/>
    </source>
</evidence>
<gene>
    <name evidence="5" type="ORF">QTN47_05645</name>
</gene>
<comment type="caution">
    <text evidence="5">The sequence shown here is derived from an EMBL/GenBank/DDBJ whole genome shotgun (WGS) entry which is preliminary data.</text>
</comment>
<reference evidence="5 6" key="1">
    <citation type="submission" date="2023-07" db="EMBL/GenBank/DDBJ databases">
        <authorList>
            <person name="Lian W.-H."/>
        </authorList>
    </citation>
    <scope>NUCLEOTIDE SEQUENCE [LARGE SCALE GENOMIC DNA]</scope>
    <source>
        <strain evidence="5 6">SYSU DXS3180</strain>
    </source>
</reference>
<protein>
    <submittedName>
        <fullName evidence="5">VWA domain-containing protein</fullName>
    </submittedName>
</protein>
<evidence type="ECO:0000313" key="6">
    <source>
        <dbReference type="Proteomes" id="UP001560573"/>
    </source>
</evidence>
<dbReference type="InterPro" id="IPR050768">
    <property type="entry name" value="UPF0353/GerABKA_families"/>
</dbReference>
<feature type="domain" description="VWFA" evidence="4">
    <location>
        <begin position="106"/>
        <end position="212"/>
    </location>
</feature>
<dbReference type="Pfam" id="PF13519">
    <property type="entry name" value="VWA_2"/>
    <property type="match status" value="1"/>
</dbReference>
<dbReference type="Proteomes" id="UP001560573">
    <property type="component" value="Unassembled WGS sequence"/>
</dbReference>
<accession>A0ABV3ZBR3</accession>
<proteinExistence type="predicted"/>
<evidence type="ECO:0000259" key="4">
    <source>
        <dbReference type="Pfam" id="PF13519"/>
    </source>
</evidence>
<dbReference type="RefSeq" id="WP_369328362.1">
    <property type="nucleotide sequence ID" value="NZ_JAULBC010000001.1"/>
</dbReference>
<name>A0ABV3ZBR3_9BACT</name>